<feature type="compositionally biased region" description="Low complexity" evidence="1">
    <location>
        <begin position="1201"/>
        <end position="1212"/>
    </location>
</feature>
<evidence type="ECO:0000256" key="1">
    <source>
        <dbReference type="SAM" id="MobiDB-lite"/>
    </source>
</evidence>
<dbReference type="Proteomes" id="UP001178740">
    <property type="component" value="Chromosome"/>
</dbReference>
<reference evidence="3" key="1">
    <citation type="submission" date="2022-11" db="EMBL/GenBank/DDBJ databases">
        <title>Comparative genomic analysis of Mycoplasma feriruminatoris and the Mycoplasma mycoides cluster.</title>
        <authorList>
            <person name="Baby V."/>
            <person name="Ambroset C."/>
            <person name="Gaurivaud P."/>
            <person name="Boury C."/>
            <person name="Guichoux E."/>
            <person name="Lartigue C."/>
            <person name="Tardy F."/>
            <person name="Sirand-Pugnet P."/>
        </authorList>
    </citation>
    <scope>NUCLEOTIDE SEQUENCE</scope>
    <source>
        <strain evidence="3">L15407</strain>
    </source>
</reference>
<sequence>MKKLLTLLTISTLLVIPTSTSFLINKDSNVTRVTYYSDNNNQVESKINEIWNEDFKSQLDSAKKFKWILEELKEKLKANKFDSVDIKLEKESEQNNRFKFSDSDQKFVIKVNGKTISLETGTVKKAWKPMKFKGKHNNNETTNSKENEFDASTWNDQNFEVYEIGYYDNGSEIQAIKLPHGVVKVPNTLPKEITSTRELFDSAIHFNDSNVKNWDVSNVKDMQSMFDGAKEFNQDLDKWNTSNVTDMSFMFRSASAFNGKISNWNTSKVNTMSEMFKEAKNFNQDINTKITKDKNKYSSSWNVSNVNKMQAMFEGATSFNSDLSNWNTSNVTVMRDMFKNATSFNKDISNFDINKVQDFTNIFENATSFNKNISNWLVDDAQLKHFNNKVDDWKSYHKPQSRKKVLKDLEKQLEKSNASYIKTTNLLYDEEITKLIEKHNIDTEKQKIESRITDIWNNDFKNKLDSAKKFKWILEDIKDKLKKEGLLKASEIKLLDSSQEKNRFKFDKSDQKFVIKVNDKQLSLEVGKVSRAWKPVVFKGKTNGERASSKETEWDISYWDDKDFEVYEIGYYDNGSEIQAIKLPKGVAIVPTKLPKEITSTKDMFAYSYQFNDKNIKQWDMSNVENMSGMFLGTDKFNQELDSWNVSSVKNMNQMFLNAKEFNGKIGSWNVENVTDMSSMFLNAIAFNQDLSSWKVKNVKNMNSMFLGATNFNQNLNEWNVENVTDISYMFKNAISFNENITSWKPKNVINMSNMFEGATKFDQDISKWEVSNVKNMQDMFKNAKTFNKNLADWDVSKVSNMHGMFELADKFNGDISKWDTKNVESMSSMFKGATSFNKDISNWNTSKVKDMSYMFSDAINFNQNINTKVKPNKEKTWDVSNVKDMESMFDGAEKFNSELSKWDTSHATNMAKMFKNTKTFNQNIANFNIKNVMFFNNMFENAVSFNQDLSKWSFKHLGDKIKTNTESYDLNARSWTNSWKPDANSTKPVMPQPQPAPKPVEPTPIPPVQPAPSTPETMPTPQPKPVPVEPTPTPPVQPQPAPNKPFIRPLIPIRPINPNDNKITLSEIIKKDQLGEINFRSANEILKKLASLNKDINIYELVVTNITKNSAIVSAHLDSDYIGSVLVSFNIKKPQAIKWEKPIFNTTDDWFLYPVISNNKNIIDPVKPEKPVEPKPDKPNKPTNPSNPITPNKPDKPADNKPTTPTTPTNNKKPEAKKVNNNKAAFIGIGVTLLAIILISSVALILKRKKK</sequence>
<evidence type="ECO:0000313" key="4">
    <source>
        <dbReference type="Proteomes" id="UP001178740"/>
    </source>
</evidence>
<keyword evidence="2" id="KW-0472">Membrane</keyword>
<name>A0AAQ3HZZ7_9MOLU</name>
<organism evidence="3 4">
    <name type="scientific">Mycoplasma feriruminatoris</name>
    <dbReference type="NCBI Taxonomy" id="1179777"/>
    <lineage>
        <taxon>Bacteria</taxon>
        <taxon>Bacillati</taxon>
        <taxon>Mycoplasmatota</taxon>
        <taxon>Mollicutes</taxon>
        <taxon>Mycoplasmataceae</taxon>
        <taxon>Mycoplasma</taxon>
    </lineage>
</organism>
<dbReference type="AlphaFoldDB" id="A0AAQ3HZZ7"/>
<gene>
    <name evidence="3" type="ORF">MFERI15407_00401</name>
</gene>
<feature type="region of interest" description="Disordered" evidence="1">
    <location>
        <begin position="1165"/>
        <end position="1218"/>
    </location>
</feature>
<feature type="compositionally biased region" description="Low complexity" evidence="1">
    <location>
        <begin position="1182"/>
        <end position="1193"/>
    </location>
</feature>
<feature type="transmembrane region" description="Helical" evidence="2">
    <location>
        <begin position="1225"/>
        <end position="1247"/>
    </location>
</feature>
<dbReference type="Pfam" id="PF03382">
    <property type="entry name" value="DUF285"/>
    <property type="match status" value="5"/>
</dbReference>
<protein>
    <submittedName>
        <fullName evidence="3">BspA family leucine-rich repeat surface protein</fullName>
    </submittedName>
</protein>
<proteinExistence type="predicted"/>
<feature type="compositionally biased region" description="Polar residues" evidence="1">
    <location>
        <begin position="977"/>
        <end position="986"/>
    </location>
</feature>
<dbReference type="RefSeq" id="WP_278300504.1">
    <property type="nucleotide sequence ID" value="NZ_CP113499.1"/>
</dbReference>
<evidence type="ECO:0000313" key="3">
    <source>
        <dbReference type="EMBL" id="WFQ95145.1"/>
    </source>
</evidence>
<evidence type="ECO:0000256" key="2">
    <source>
        <dbReference type="SAM" id="Phobius"/>
    </source>
</evidence>
<dbReference type="PANTHER" id="PTHR24216">
    <property type="entry name" value="PAXILLIN-RELATED"/>
    <property type="match status" value="1"/>
</dbReference>
<feature type="compositionally biased region" description="Basic and acidic residues" evidence="1">
    <location>
        <begin position="1167"/>
        <end position="1181"/>
    </location>
</feature>
<dbReference type="InterPro" id="IPR005046">
    <property type="entry name" value="DUF285"/>
</dbReference>
<keyword evidence="2" id="KW-1133">Transmembrane helix</keyword>
<feature type="compositionally biased region" description="Pro residues" evidence="1">
    <location>
        <begin position="991"/>
        <end position="1044"/>
    </location>
</feature>
<dbReference type="EMBL" id="CP113499">
    <property type="protein sequence ID" value="WFQ95145.1"/>
    <property type="molecule type" value="Genomic_DNA"/>
</dbReference>
<dbReference type="NCBIfam" id="TIGR02167">
    <property type="entry name" value="Liste_lipo_26"/>
    <property type="match status" value="5"/>
</dbReference>
<accession>A0AAQ3HZZ7</accession>
<keyword evidence="2" id="KW-0812">Transmembrane</keyword>
<feature type="region of interest" description="Disordered" evidence="1">
    <location>
        <begin position="977"/>
        <end position="1050"/>
    </location>
</feature>
<dbReference type="InterPro" id="IPR011889">
    <property type="entry name" value="Liste_lipo_26"/>
</dbReference>